<dbReference type="AlphaFoldDB" id="A0A401IGM7"/>
<name>A0A401IGM7_APHSA</name>
<dbReference type="Pfam" id="PF11068">
    <property type="entry name" value="YlqD"/>
    <property type="match status" value="1"/>
</dbReference>
<dbReference type="RefSeq" id="WP_124975371.1">
    <property type="nucleotide sequence ID" value="NZ_BDQK01000008.1"/>
</dbReference>
<comment type="caution">
    <text evidence="2">The sequence shown here is derived from an EMBL/GenBank/DDBJ whole genome shotgun (WGS) entry which is preliminary data.</text>
</comment>
<dbReference type="EMBL" id="BDQK01000008">
    <property type="protein sequence ID" value="GBF80435.1"/>
    <property type="molecule type" value="Genomic_DNA"/>
</dbReference>
<proteinExistence type="predicted"/>
<feature type="coiled-coil region" evidence="1">
    <location>
        <begin position="25"/>
        <end position="56"/>
    </location>
</feature>
<sequence>MDEAKTSLLLKRPVNIKVIVTTRWKEEMQQQLQAQINQIDSQMQQLEMQGQRAIAEIQKQSISPPGPEVSQQIDNILIQVNQKKSEMLQQKNQFLQQMQQVQLLELDEEVVQAQMESFFRVEEGDNLVQKLNVEVVLRDGVVEEIRGDI</sequence>
<protein>
    <recommendedName>
        <fullName evidence="4">YlqD protein</fullName>
    </recommendedName>
</protein>
<reference evidence="3" key="1">
    <citation type="submission" date="2017-05" db="EMBL/GenBank/DDBJ databases">
        <title>Physiological properties and genetic analysis related to exopolysaccharide production of fresh-water unicellular cyanobacterium Aphanothece sacrum, Suizenji Nori, that has been cultured as a food source in Japan.</title>
        <authorList>
            <person name="Kanesaki Y."/>
            <person name="Yoshikawa S."/>
            <person name="Ohki K."/>
        </authorList>
    </citation>
    <scope>NUCLEOTIDE SEQUENCE [LARGE SCALE GENOMIC DNA]</scope>
    <source>
        <strain evidence="3">FPU1</strain>
    </source>
</reference>
<evidence type="ECO:0000313" key="2">
    <source>
        <dbReference type="EMBL" id="GBF80435.1"/>
    </source>
</evidence>
<dbReference type="OrthoDB" id="9804635at2"/>
<dbReference type="Proteomes" id="UP000287247">
    <property type="component" value="Unassembled WGS sequence"/>
</dbReference>
<keyword evidence="3" id="KW-1185">Reference proteome</keyword>
<keyword evidence="1" id="KW-0175">Coiled coil</keyword>
<accession>A0A401IGM7</accession>
<organism evidence="2 3">
    <name type="scientific">Aphanothece sacrum FPU1</name>
    <dbReference type="NCBI Taxonomy" id="1920663"/>
    <lineage>
        <taxon>Bacteria</taxon>
        <taxon>Bacillati</taxon>
        <taxon>Cyanobacteriota</taxon>
        <taxon>Cyanophyceae</taxon>
        <taxon>Oscillatoriophycideae</taxon>
        <taxon>Chroococcales</taxon>
        <taxon>Aphanothecaceae</taxon>
        <taxon>Aphanothece</taxon>
    </lineage>
</organism>
<evidence type="ECO:0000256" key="1">
    <source>
        <dbReference type="SAM" id="Coils"/>
    </source>
</evidence>
<dbReference type="InterPro" id="IPR021297">
    <property type="entry name" value="YlqD"/>
</dbReference>
<dbReference type="Gene3D" id="6.10.140.1110">
    <property type="match status" value="1"/>
</dbReference>
<gene>
    <name evidence="2" type="ORF">AsFPU1_1836</name>
</gene>
<evidence type="ECO:0000313" key="3">
    <source>
        <dbReference type="Proteomes" id="UP000287247"/>
    </source>
</evidence>
<evidence type="ECO:0008006" key="4">
    <source>
        <dbReference type="Google" id="ProtNLM"/>
    </source>
</evidence>